<proteinExistence type="predicted"/>
<dbReference type="EMBL" id="MK500540">
    <property type="protein sequence ID" value="QBK91482.1"/>
    <property type="molecule type" value="Genomic_DNA"/>
</dbReference>
<accession>A0A481Z7Z2</accession>
<evidence type="ECO:0008006" key="2">
    <source>
        <dbReference type="Google" id="ProtNLM"/>
    </source>
</evidence>
<reference evidence="1" key="1">
    <citation type="journal article" date="2019" name="MBio">
        <title>Virus Genomes from Deep Sea Sediments Expand the Ocean Megavirome and Support Independent Origins of Viral Gigantism.</title>
        <authorList>
            <person name="Backstrom D."/>
            <person name="Yutin N."/>
            <person name="Jorgensen S.L."/>
            <person name="Dharamshi J."/>
            <person name="Homa F."/>
            <person name="Zaremba-Niedwiedzka K."/>
            <person name="Spang A."/>
            <person name="Wolf Y.I."/>
            <person name="Koonin E.V."/>
            <person name="Ettema T.J."/>
        </authorList>
    </citation>
    <scope>NUCLEOTIDE SEQUENCE</scope>
</reference>
<sequence>MKNTKFYWESKGQFYQFDSNKKYLMYYKGGFSPVTRGHFKTVKHFTNIGSNVHVMIHQIGSEKRHGVPEYINREIWETYIDELLPKDRIYLVQYDTLEDILYIPNLDQFDQVVYIRGNEDFNISRTEKSNKKRFKYVINGLNRRGIGMDFYYINRPEIGVLSATKFVKYLIKTKKCKRFYCKCKYKKCKFFFPKDLNKDTAMDIINKLQSYYLV</sequence>
<organism evidence="1">
    <name type="scientific">Pithovirus LCPAC302</name>
    <dbReference type="NCBI Taxonomy" id="2506593"/>
    <lineage>
        <taxon>Viruses</taxon>
        <taxon>Pithoviruses</taxon>
    </lineage>
</organism>
<gene>
    <name evidence="1" type="ORF">LCPAC302_01020</name>
</gene>
<protein>
    <recommendedName>
        <fullName evidence="2">Cytidylyltransferase-like protein</fullName>
    </recommendedName>
</protein>
<evidence type="ECO:0000313" key="1">
    <source>
        <dbReference type="EMBL" id="QBK91482.1"/>
    </source>
</evidence>
<dbReference type="SUPFAM" id="SSF52374">
    <property type="entry name" value="Nucleotidylyl transferase"/>
    <property type="match status" value="1"/>
</dbReference>
<name>A0A481Z7Z2_9VIRU</name>